<keyword evidence="1" id="KW-0472">Membrane</keyword>
<feature type="transmembrane region" description="Helical" evidence="1">
    <location>
        <begin position="31"/>
        <end position="49"/>
    </location>
</feature>
<comment type="caution">
    <text evidence="2">The sequence shown here is derived from an EMBL/GenBank/DDBJ whole genome shotgun (WGS) entry which is preliminary data.</text>
</comment>
<organism evidence="2 3">
    <name type="scientific">Catenulispora pinistramenti</name>
    <dbReference type="NCBI Taxonomy" id="2705254"/>
    <lineage>
        <taxon>Bacteria</taxon>
        <taxon>Bacillati</taxon>
        <taxon>Actinomycetota</taxon>
        <taxon>Actinomycetes</taxon>
        <taxon>Catenulisporales</taxon>
        <taxon>Catenulisporaceae</taxon>
        <taxon>Catenulispora</taxon>
    </lineage>
</organism>
<keyword evidence="3" id="KW-1185">Reference proteome</keyword>
<dbReference type="Proteomes" id="UP000730482">
    <property type="component" value="Unassembled WGS sequence"/>
</dbReference>
<protein>
    <submittedName>
        <fullName evidence="2">Uncharacterized protein</fullName>
    </submittedName>
</protein>
<reference evidence="2 3" key="1">
    <citation type="submission" date="2020-02" db="EMBL/GenBank/DDBJ databases">
        <title>Acidophilic actinobacteria isolated from forest soil.</title>
        <authorList>
            <person name="Golinska P."/>
        </authorList>
    </citation>
    <scope>NUCLEOTIDE SEQUENCE [LARGE SCALE GENOMIC DNA]</scope>
    <source>
        <strain evidence="2 3">NL8</strain>
    </source>
</reference>
<evidence type="ECO:0000313" key="3">
    <source>
        <dbReference type="Proteomes" id="UP000730482"/>
    </source>
</evidence>
<keyword evidence="1" id="KW-0812">Transmembrane</keyword>
<evidence type="ECO:0000313" key="2">
    <source>
        <dbReference type="EMBL" id="MBS2551098.1"/>
    </source>
</evidence>
<evidence type="ECO:0000256" key="1">
    <source>
        <dbReference type="SAM" id="Phobius"/>
    </source>
</evidence>
<proteinExistence type="predicted"/>
<dbReference type="EMBL" id="JAAFYZ010000127">
    <property type="protein sequence ID" value="MBS2551098.1"/>
    <property type="molecule type" value="Genomic_DNA"/>
</dbReference>
<accession>A0ABS5KYH0</accession>
<gene>
    <name evidence="2" type="ORF">KGQ19_29935</name>
</gene>
<sequence>MTTVCFPMPEPTDWCRVGQRLPGSSRFAREFVAWFVAWFAMWFSMWFAMCRSTGGIRWRVEFGGGWS</sequence>
<feature type="non-terminal residue" evidence="2">
    <location>
        <position position="67"/>
    </location>
</feature>
<dbReference type="RefSeq" id="WP_212015109.1">
    <property type="nucleotide sequence ID" value="NZ_JAAFYZ010000127.1"/>
</dbReference>
<name>A0ABS5KYH0_9ACTN</name>
<keyword evidence="1" id="KW-1133">Transmembrane helix</keyword>